<sequence>MNGGLVRLKELYQDLKPSEQIAASYILQHPERMLQLSIAQLADESGSSQAAIVRLCKSMGVTGYQNLKLMVAGDLQQGQTSLNGSGYQEIRPGESVENIIASVAGNNMQSIQDSVKVLDPAVVRQAIEALDRAQRIFFYGIGASNLIAMDAQQKFMRISKTALAFADPHVQLTASVSLGKRDVAVGISYSGETKAVIAALRSAREQGAETVSITKFGNTTLSGYADYPLFISSTEHEIRSGAMASRIAQLNVIDILYLGVASRNYNYAVQQLELSRKAIKEIER</sequence>
<keyword evidence="1" id="KW-0805">Transcription regulation</keyword>
<keyword evidence="7" id="KW-1185">Reference proteome</keyword>
<dbReference type="KEGG" id="paun:MJA45_02745"/>
<evidence type="ECO:0000256" key="2">
    <source>
        <dbReference type="ARBA" id="ARBA00023125"/>
    </source>
</evidence>
<dbReference type="EMBL" id="CP130318">
    <property type="protein sequence ID" value="WNQ11996.1"/>
    <property type="molecule type" value="Genomic_DNA"/>
</dbReference>
<organism evidence="6 7">
    <name type="scientific">Paenibacillus aurantius</name>
    <dbReference type="NCBI Taxonomy" id="2918900"/>
    <lineage>
        <taxon>Bacteria</taxon>
        <taxon>Bacillati</taxon>
        <taxon>Bacillota</taxon>
        <taxon>Bacilli</taxon>
        <taxon>Bacillales</taxon>
        <taxon>Paenibacillaceae</taxon>
        <taxon>Paenibacillus</taxon>
    </lineage>
</organism>
<proteinExistence type="predicted"/>
<evidence type="ECO:0000256" key="1">
    <source>
        <dbReference type="ARBA" id="ARBA00023015"/>
    </source>
</evidence>
<dbReference type="InterPro" id="IPR046348">
    <property type="entry name" value="SIS_dom_sf"/>
</dbReference>
<evidence type="ECO:0000313" key="7">
    <source>
        <dbReference type="Proteomes" id="UP001305702"/>
    </source>
</evidence>
<accession>A0AA96RFZ1</accession>
<evidence type="ECO:0000256" key="3">
    <source>
        <dbReference type="ARBA" id="ARBA00023163"/>
    </source>
</evidence>
<dbReference type="InterPro" id="IPR000281">
    <property type="entry name" value="HTH_RpiR"/>
</dbReference>
<dbReference type="AlphaFoldDB" id="A0AA96RFZ1"/>
<dbReference type="SUPFAM" id="SSF46689">
    <property type="entry name" value="Homeodomain-like"/>
    <property type="match status" value="1"/>
</dbReference>
<dbReference type="InterPro" id="IPR047640">
    <property type="entry name" value="RpiR-like"/>
</dbReference>
<keyword evidence="3" id="KW-0804">Transcription</keyword>
<reference evidence="6 7" key="1">
    <citation type="submission" date="2022-02" db="EMBL/GenBank/DDBJ databases">
        <title>Paenibacillus sp. MBLB1776 Whole Genome Shotgun Sequencing.</title>
        <authorList>
            <person name="Hwang C.Y."/>
            <person name="Cho E.-S."/>
            <person name="Seo M.-J."/>
        </authorList>
    </citation>
    <scope>NUCLEOTIDE SEQUENCE [LARGE SCALE GENOMIC DNA]</scope>
    <source>
        <strain evidence="6 7">MBLB1776</strain>
    </source>
</reference>
<dbReference type="CDD" id="cd05013">
    <property type="entry name" value="SIS_RpiR"/>
    <property type="match status" value="1"/>
</dbReference>
<feature type="domain" description="SIS" evidence="5">
    <location>
        <begin position="126"/>
        <end position="266"/>
    </location>
</feature>
<dbReference type="PROSITE" id="PS51071">
    <property type="entry name" value="HTH_RPIR"/>
    <property type="match status" value="1"/>
</dbReference>
<dbReference type="GO" id="GO:0097367">
    <property type="term" value="F:carbohydrate derivative binding"/>
    <property type="evidence" value="ECO:0007669"/>
    <property type="project" value="InterPro"/>
</dbReference>
<dbReference type="PANTHER" id="PTHR30514">
    <property type="entry name" value="GLUCOKINASE"/>
    <property type="match status" value="1"/>
</dbReference>
<dbReference type="GO" id="GO:0003677">
    <property type="term" value="F:DNA binding"/>
    <property type="evidence" value="ECO:0007669"/>
    <property type="project" value="UniProtKB-KW"/>
</dbReference>
<dbReference type="InterPro" id="IPR036388">
    <property type="entry name" value="WH-like_DNA-bd_sf"/>
</dbReference>
<dbReference type="InterPro" id="IPR035472">
    <property type="entry name" value="RpiR-like_SIS"/>
</dbReference>
<dbReference type="InterPro" id="IPR001347">
    <property type="entry name" value="SIS_dom"/>
</dbReference>
<dbReference type="Pfam" id="PF01380">
    <property type="entry name" value="SIS"/>
    <property type="match status" value="1"/>
</dbReference>
<dbReference type="Gene3D" id="1.10.10.10">
    <property type="entry name" value="Winged helix-like DNA-binding domain superfamily/Winged helix DNA-binding domain"/>
    <property type="match status" value="1"/>
</dbReference>
<dbReference type="GO" id="GO:0003700">
    <property type="term" value="F:DNA-binding transcription factor activity"/>
    <property type="evidence" value="ECO:0007669"/>
    <property type="project" value="InterPro"/>
</dbReference>
<dbReference type="InterPro" id="IPR009057">
    <property type="entry name" value="Homeodomain-like_sf"/>
</dbReference>
<name>A0AA96RFZ1_9BACL</name>
<dbReference type="Proteomes" id="UP001305702">
    <property type="component" value="Chromosome"/>
</dbReference>
<evidence type="ECO:0000313" key="6">
    <source>
        <dbReference type="EMBL" id="WNQ11996.1"/>
    </source>
</evidence>
<dbReference type="Gene3D" id="3.40.50.10490">
    <property type="entry name" value="Glucose-6-phosphate isomerase like protein, domain 1"/>
    <property type="match status" value="1"/>
</dbReference>
<dbReference type="RefSeq" id="WP_315605773.1">
    <property type="nucleotide sequence ID" value="NZ_CP130318.1"/>
</dbReference>
<keyword evidence="2" id="KW-0238">DNA-binding</keyword>
<feature type="domain" description="HTH rpiR-type" evidence="4">
    <location>
        <begin position="2"/>
        <end position="78"/>
    </location>
</feature>
<evidence type="ECO:0000259" key="5">
    <source>
        <dbReference type="PROSITE" id="PS51464"/>
    </source>
</evidence>
<dbReference type="PANTHER" id="PTHR30514:SF1">
    <property type="entry name" value="HTH-TYPE TRANSCRIPTIONAL REGULATOR HEXR-RELATED"/>
    <property type="match status" value="1"/>
</dbReference>
<dbReference type="PROSITE" id="PS51464">
    <property type="entry name" value="SIS"/>
    <property type="match status" value="1"/>
</dbReference>
<protein>
    <submittedName>
        <fullName evidence="6">MurR/RpiR family transcriptional regulator</fullName>
    </submittedName>
</protein>
<evidence type="ECO:0000259" key="4">
    <source>
        <dbReference type="PROSITE" id="PS51071"/>
    </source>
</evidence>
<dbReference type="Pfam" id="PF01418">
    <property type="entry name" value="HTH_6"/>
    <property type="match status" value="1"/>
</dbReference>
<gene>
    <name evidence="6" type="ORF">MJA45_02745</name>
</gene>
<dbReference type="GO" id="GO:1901135">
    <property type="term" value="P:carbohydrate derivative metabolic process"/>
    <property type="evidence" value="ECO:0007669"/>
    <property type="project" value="InterPro"/>
</dbReference>
<dbReference type="SUPFAM" id="SSF53697">
    <property type="entry name" value="SIS domain"/>
    <property type="match status" value="1"/>
</dbReference>